<keyword evidence="15" id="KW-0175">Coiled coil</keyword>
<dbReference type="PRINTS" id="PR00981">
    <property type="entry name" value="TRNASYNTHSER"/>
</dbReference>
<name>A0A0H5BEY3_BLAVI</name>
<dbReference type="InterPro" id="IPR010978">
    <property type="entry name" value="tRNA-bd_arm"/>
</dbReference>
<evidence type="ECO:0000256" key="14">
    <source>
        <dbReference type="PIRSR" id="PIRSR001529-2"/>
    </source>
</evidence>
<dbReference type="HAMAP" id="MF_00176">
    <property type="entry name" value="Ser_tRNA_synth_type1"/>
    <property type="match status" value="1"/>
</dbReference>
<dbReference type="OrthoDB" id="9804647at2"/>
<feature type="coiled-coil region" evidence="15">
    <location>
        <begin position="44"/>
        <end position="90"/>
    </location>
</feature>
<feature type="binding site" evidence="13">
    <location>
        <position position="460"/>
    </location>
    <ligand>
        <name>L-serine</name>
        <dbReference type="ChEBI" id="CHEBI:33384"/>
    </ligand>
</feature>
<dbReference type="GO" id="GO:0004828">
    <property type="term" value="F:serine-tRNA ligase activity"/>
    <property type="evidence" value="ECO:0007669"/>
    <property type="project" value="UniProtKB-UniRule"/>
</dbReference>
<feature type="binding site" evidence="12 14">
    <location>
        <begin position="340"/>
        <end position="342"/>
    </location>
    <ligand>
        <name>ATP</name>
        <dbReference type="ChEBI" id="CHEBI:30616"/>
    </ligand>
</feature>
<feature type="binding site" evidence="12 14">
    <location>
        <begin position="427"/>
        <end position="430"/>
    </location>
    <ligand>
        <name>ATP</name>
        <dbReference type="ChEBI" id="CHEBI:30616"/>
    </ligand>
</feature>
<dbReference type="PROSITE" id="PS50862">
    <property type="entry name" value="AA_TRNA_LIGASE_II"/>
    <property type="match status" value="1"/>
</dbReference>
<keyword evidence="9 12" id="KW-0030">Aminoacyl-tRNA synthetase</keyword>
<feature type="binding site" evidence="12">
    <location>
        <position position="462"/>
    </location>
    <ligand>
        <name>L-serine</name>
        <dbReference type="ChEBI" id="CHEBI:33384"/>
    </ligand>
</feature>
<gene>
    <name evidence="18" type="primary">serS_1</name>
    <name evidence="12" type="synonym">serS</name>
    <name evidence="17" type="ORF">BV133_3192</name>
    <name evidence="18" type="ORF">BVIRIDIS_10000</name>
</gene>
<dbReference type="Gene3D" id="1.10.287.40">
    <property type="entry name" value="Serine-tRNA synthetase, tRNA binding domain"/>
    <property type="match status" value="1"/>
</dbReference>
<dbReference type="SUPFAM" id="SSF46589">
    <property type="entry name" value="tRNA-binding arm"/>
    <property type="match status" value="1"/>
</dbReference>
<comment type="subunit">
    <text evidence="12">Homodimer. The tRNA molecule binds across the dimer.</text>
</comment>
<dbReference type="PATRIC" id="fig|1079.6.peg.1611"/>
<keyword evidence="7 12" id="KW-0067">ATP-binding</keyword>
<reference evidence="19" key="3">
    <citation type="journal article" date="2016" name="Genome Announc.">
        <title>Revised genome sequence of the purple photosynthetic bacterium Blastochloris viridis.</title>
        <authorList>
            <person name="Liu L.N."/>
            <person name="Faulkner M."/>
            <person name="Liu X."/>
            <person name="Huang F."/>
            <person name="Darby A.C."/>
            <person name="Hall N."/>
        </authorList>
    </citation>
    <scope>NUCLEOTIDE SEQUENCE [LARGE SCALE GENOMIC DNA]</scope>
    <source>
        <strain evidence="19">ATCC 19567 / DSM 133 / F</strain>
    </source>
</reference>
<comment type="catalytic activity">
    <reaction evidence="10 12">
        <text>tRNA(Sec) + L-serine + ATP = L-seryl-tRNA(Sec) + AMP + diphosphate + H(+)</text>
        <dbReference type="Rhea" id="RHEA:42580"/>
        <dbReference type="Rhea" id="RHEA-COMP:9742"/>
        <dbReference type="Rhea" id="RHEA-COMP:10128"/>
        <dbReference type="ChEBI" id="CHEBI:15378"/>
        <dbReference type="ChEBI" id="CHEBI:30616"/>
        <dbReference type="ChEBI" id="CHEBI:33019"/>
        <dbReference type="ChEBI" id="CHEBI:33384"/>
        <dbReference type="ChEBI" id="CHEBI:78442"/>
        <dbReference type="ChEBI" id="CHEBI:78533"/>
        <dbReference type="ChEBI" id="CHEBI:456215"/>
        <dbReference type="EC" id="6.1.1.11"/>
    </reaction>
</comment>
<evidence type="ECO:0000256" key="5">
    <source>
        <dbReference type="ARBA" id="ARBA00022598"/>
    </source>
</evidence>
<dbReference type="STRING" id="1079.BVIR_1555"/>
<dbReference type="Pfam" id="PF02403">
    <property type="entry name" value="Seryl_tRNA_N"/>
    <property type="match status" value="1"/>
</dbReference>
<keyword evidence="6 12" id="KW-0547">Nucleotide-binding</keyword>
<evidence type="ECO:0000256" key="9">
    <source>
        <dbReference type="ARBA" id="ARBA00023146"/>
    </source>
</evidence>
<dbReference type="InterPro" id="IPR015866">
    <property type="entry name" value="Ser-tRNA-synth_1_N"/>
</dbReference>
<dbReference type="CDD" id="cd00770">
    <property type="entry name" value="SerRS_core"/>
    <property type="match status" value="1"/>
</dbReference>
<dbReference type="InterPro" id="IPR002314">
    <property type="entry name" value="aa-tRNA-synt_IIb"/>
</dbReference>
<evidence type="ECO:0000259" key="16">
    <source>
        <dbReference type="PROSITE" id="PS50862"/>
    </source>
</evidence>
<accession>A0A0H5BEY3</accession>
<dbReference type="PIRSF" id="PIRSF001529">
    <property type="entry name" value="Ser-tRNA-synth_IIa"/>
    <property type="match status" value="1"/>
</dbReference>
<evidence type="ECO:0000313" key="18">
    <source>
        <dbReference type="EMBL" id="CUU41999.1"/>
    </source>
</evidence>
<comment type="subcellular location">
    <subcellularLocation>
        <location evidence="1 12">Cytoplasm</location>
    </subcellularLocation>
</comment>
<evidence type="ECO:0000256" key="13">
    <source>
        <dbReference type="PIRSR" id="PIRSR001529-1"/>
    </source>
</evidence>
<reference evidence="17" key="1">
    <citation type="journal article" date="2015" name="Genome Announc.">
        <title>Complete Genome Sequence of the Bacteriochlorophyll b-Producing Photosynthetic Bacterium Blastochloris viridis.</title>
        <authorList>
            <person name="Tsukatani Y."/>
            <person name="Hirose Y."/>
            <person name="Harada J."/>
            <person name="Misawa N."/>
            <person name="Mori K."/>
            <person name="Inoue K."/>
            <person name="Tamiaki H."/>
        </authorList>
    </citation>
    <scope>NUCLEOTIDE SEQUENCE [LARGE SCALE GENOMIC DNA]</scope>
    <source>
        <strain evidence="17">DSM 133</strain>
    </source>
</reference>
<dbReference type="NCBIfam" id="TIGR00414">
    <property type="entry name" value="serS"/>
    <property type="match status" value="1"/>
</dbReference>
<evidence type="ECO:0000313" key="17">
    <source>
        <dbReference type="EMBL" id="BAS00786.1"/>
    </source>
</evidence>
<dbReference type="EMBL" id="AP014854">
    <property type="protein sequence ID" value="BAS00786.1"/>
    <property type="molecule type" value="Genomic_DNA"/>
</dbReference>
<evidence type="ECO:0000256" key="4">
    <source>
        <dbReference type="ARBA" id="ARBA00022490"/>
    </source>
</evidence>
<dbReference type="PANTHER" id="PTHR43697:SF1">
    <property type="entry name" value="SERINE--TRNA LIGASE"/>
    <property type="match status" value="1"/>
</dbReference>
<evidence type="ECO:0000256" key="15">
    <source>
        <dbReference type="SAM" id="Coils"/>
    </source>
</evidence>
<evidence type="ECO:0000256" key="8">
    <source>
        <dbReference type="ARBA" id="ARBA00022917"/>
    </source>
</evidence>
<evidence type="ECO:0000256" key="2">
    <source>
        <dbReference type="ARBA" id="ARBA00005045"/>
    </source>
</evidence>
<comment type="function">
    <text evidence="12">Catalyzes the attachment of serine to tRNA(Ser). Is also able to aminoacylate tRNA(Sec) with serine, to form the misacylated tRNA L-seryl-tRNA(Sec), which will be further converted into selenocysteinyl-tRNA(Sec).</text>
</comment>
<keyword evidence="8 12" id="KW-0648">Protein biosynthesis</keyword>
<organism evidence="18 19">
    <name type="scientific">Blastochloris viridis</name>
    <name type="common">Rhodopseudomonas viridis</name>
    <dbReference type="NCBI Taxonomy" id="1079"/>
    <lineage>
        <taxon>Bacteria</taxon>
        <taxon>Pseudomonadati</taxon>
        <taxon>Pseudomonadota</taxon>
        <taxon>Alphaproteobacteria</taxon>
        <taxon>Hyphomicrobiales</taxon>
        <taxon>Blastochloridaceae</taxon>
        <taxon>Blastochloris</taxon>
    </lineage>
</organism>
<dbReference type="PANTHER" id="PTHR43697">
    <property type="entry name" value="SERYL-TRNA SYNTHETASE"/>
    <property type="match status" value="1"/>
</dbReference>
<keyword evidence="5 12" id="KW-0436">Ligase</keyword>
<keyword evidence="19" id="KW-1185">Reference proteome</keyword>
<dbReference type="EC" id="6.1.1.11" evidence="12"/>
<feature type="binding site" evidence="12 13">
    <location>
        <position position="363"/>
    </location>
    <ligand>
        <name>L-serine</name>
        <dbReference type="ChEBI" id="CHEBI:33384"/>
    </ligand>
</feature>
<comment type="catalytic activity">
    <reaction evidence="11 12">
        <text>tRNA(Ser) + L-serine + ATP = L-seryl-tRNA(Ser) + AMP + diphosphate + H(+)</text>
        <dbReference type="Rhea" id="RHEA:12292"/>
        <dbReference type="Rhea" id="RHEA-COMP:9669"/>
        <dbReference type="Rhea" id="RHEA-COMP:9703"/>
        <dbReference type="ChEBI" id="CHEBI:15378"/>
        <dbReference type="ChEBI" id="CHEBI:30616"/>
        <dbReference type="ChEBI" id="CHEBI:33019"/>
        <dbReference type="ChEBI" id="CHEBI:33384"/>
        <dbReference type="ChEBI" id="CHEBI:78442"/>
        <dbReference type="ChEBI" id="CHEBI:78533"/>
        <dbReference type="ChEBI" id="CHEBI:456215"/>
        <dbReference type="EC" id="6.1.1.11"/>
    </reaction>
</comment>
<dbReference type="SUPFAM" id="SSF55681">
    <property type="entry name" value="Class II aaRS and biotin synthetases"/>
    <property type="match status" value="1"/>
</dbReference>
<comment type="domain">
    <text evidence="12">Consists of two distinct domains, a catalytic core and a N-terminal extension that is involved in tRNA binding.</text>
</comment>
<dbReference type="InterPro" id="IPR045864">
    <property type="entry name" value="aa-tRNA-synth_II/BPL/LPL"/>
</dbReference>
<dbReference type="UniPathway" id="UPA00906">
    <property type="reaction ID" value="UER00895"/>
</dbReference>
<evidence type="ECO:0000256" key="11">
    <source>
        <dbReference type="ARBA" id="ARBA00048823"/>
    </source>
</evidence>
<evidence type="ECO:0000256" key="7">
    <source>
        <dbReference type="ARBA" id="ARBA00022840"/>
    </source>
</evidence>
<dbReference type="GO" id="GO:0005737">
    <property type="term" value="C:cytoplasm"/>
    <property type="evidence" value="ECO:0007669"/>
    <property type="project" value="UniProtKB-SubCell"/>
</dbReference>
<feature type="binding site" evidence="12">
    <location>
        <begin position="309"/>
        <end position="311"/>
    </location>
    <ligand>
        <name>L-serine</name>
        <dbReference type="ChEBI" id="CHEBI:33384"/>
    </ligand>
</feature>
<dbReference type="AlphaFoldDB" id="A0A0H5BEY3"/>
<reference evidence="18" key="2">
    <citation type="submission" date="2015-11" db="EMBL/GenBank/DDBJ databases">
        <authorList>
            <person name="Zhang Y."/>
            <person name="Guo Z."/>
        </authorList>
    </citation>
    <scope>NUCLEOTIDE SEQUENCE</scope>
    <source>
        <strain evidence="18">1</strain>
    </source>
</reference>
<evidence type="ECO:0000256" key="10">
    <source>
        <dbReference type="ARBA" id="ARBA00047929"/>
    </source>
</evidence>
<proteinExistence type="inferred from homology"/>
<keyword evidence="4 12" id="KW-0963">Cytoplasm</keyword>
<dbReference type="InterPro" id="IPR033729">
    <property type="entry name" value="SerRS_core"/>
</dbReference>
<feature type="binding site" evidence="13">
    <location>
        <position position="309"/>
    </location>
    <ligand>
        <name>L-serine</name>
        <dbReference type="ChEBI" id="CHEBI:33384"/>
    </ligand>
</feature>
<dbReference type="InterPro" id="IPR042103">
    <property type="entry name" value="SerRS_1_N_sf"/>
</dbReference>
<comment type="caution">
    <text evidence="12">Lacks conserved residue(s) required for the propagation of feature annotation.</text>
</comment>
<dbReference type="GO" id="GO:0006434">
    <property type="term" value="P:seryl-tRNA aminoacylation"/>
    <property type="evidence" value="ECO:0007669"/>
    <property type="project" value="UniProtKB-UniRule"/>
</dbReference>
<dbReference type="Pfam" id="PF00587">
    <property type="entry name" value="tRNA-synt_2b"/>
    <property type="match status" value="1"/>
</dbReference>
<feature type="domain" description="Aminoacyl-transfer RNA synthetases class-II family profile" evidence="16">
    <location>
        <begin position="173"/>
        <end position="487"/>
    </location>
</feature>
<dbReference type="Proteomes" id="UP000065734">
    <property type="component" value="Chromosome I"/>
</dbReference>
<evidence type="ECO:0000313" key="19">
    <source>
        <dbReference type="Proteomes" id="UP000065734"/>
    </source>
</evidence>
<evidence type="ECO:0000256" key="1">
    <source>
        <dbReference type="ARBA" id="ARBA00004496"/>
    </source>
</evidence>
<comment type="pathway">
    <text evidence="2 12">Aminoacyl-tRNA biosynthesis; selenocysteinyl-tRNA(Sec) biosynthesis; L-seryl-tRNA(Sec) from L-serine and tRNA(Sec): step 1/1.</text>
</comment>
<evidence type="ECO:0000256" key="12">
    <source>
        <dbReference type="HAMAP-Rule" id="MF_00176"/>
    </source>
</evidence>
<evidence type="ECO:0000256" key="6">
    <source>
        <dbReference type="ARBA" id="ARBA00022741"/>
    </source>
</evidence>
<feature type="binding site" evidence="13">
    <location>
        <position position="340"/>
    </location>
    <ligand>
        <name>L-serine</name>
        <dbReference type="ChEBI" id="CHEBI:33384"/>
    </ligand>
</feature>
<sequence length="504" mass="55601">MHDIKWIRDNPDAFDAGLKRRGLDGQAKALIGLDEDRRAAIVAVEAAQARRNAASKEIGQAKATKDEAKAAELMAEVAKLKEDLPKLDAAEKEASAALDAALAAIPNLPAEDVPEGPDESGNVERSRFGQAPVLAFRPRQHFELGENLKLMDFDAAAKLSGARFVVLKGQLARLERAIAQFFLNTHTDEFGYTEVAPPLLVRDHAMFGTAQLPKFRDDQFAGTRVANDDDINAYVNSVIDKATPIIDGQVSEMSQAGASEDDIRSYIKSAYRRIAGYTRLSDLADEKIIWLPSIRPEDVRSVDYWLIPTAEVPLTNLVRESILDEAELPKRFTAGTYCFRAEAGAAGRDTRGMIRQHQFYKVELVSITTPEESRNEHERMLACAEEVLRRLGLHYRVVTLCTGDMGFASQKTYDIEVWLPGQGTFREISSCSNCGEFQARRMQARVRGKDGKIRPVHTLNGSGVAVGRALVAVLENYQNEDGSITIPEVLRPYMGGAARIERAG</sequence>
<dbReference type="Gene3D" id="3.30.930.10">
    <property type="entry name" value="Bira Bifunctional Protein, Domain 2"/>
    <property type="match status" value="1"/>
</dbReference>
<protein>
    <recommendedName>
        <fullName evidence="12">Serine--tRNA ligase</fullName>
        <ecNumber evidence="12">6.1.1.11</ecNumber>
    </recommendedName>
    <alternativeName>
        <fullName evidence="12">Seryl-tRNA synthetase</fullName>
        <shortName evidence="12">SerRS</shortName>
    </alternativeName>
    <alternativeName>
        <fullName evidence="12">Seryl-tRNA(Ser/Sec) synthetase</fullName>
    </alternativeName>
</protein>
<dbReference type="InterPro" id="IPR006195">
    <property type="entry name" value="aa-tRNA-synth_II"/>
</dbReference>
<dbReference type="KEGG" id="bvr:BVIR_1555"/>
<dbReference type="GO" id="GO:0005524">
    <property type="term" value="F:ATP binding"/>
    <property type="evidence" value="ECO:0007669"/>
    <property type="project" value="UniProtKB-UniRule"/>
</dbReference>
<evidence type="ECO:0000256" key="3">
    <source>
        <dbReference type="ARBA" id="ARBA00010728"/>
    </source>
</evidence>
<dbReference type="EMBL" id="LN907867">
    <property type="protein sequence ID" value="CUU41999.1"/>
    <property type="molecule type" value="Genomic_DNA"/>
</dbReference>
<dbReference type="RefSeq" id="WP_055037142.1">
    <property type="nucleotide sequence ID" value="NZ_AP014854.2"/>
</dbReference>
<dbReference type="InterPro" id="IPR002317">
    <property type="entry name" value="Ser-tRNA-ligase_type_1"/>
</dbReference>
<dbReference type="GO" id="GO:0016260">
    <property type="term" value="P:selenocysteine biosynthetic process"/>
    <property type="evidence" value="ECO:0007669"/>
    <property type="project" value="UniProtKB-UniRule"/>
</dbReference>
<comment type="similarity">
    <text evidence="3 12">Belongs to the class-II aminoacyl-tRNA synthetase family. Type-1 seryl-tRNA synthetase subfamily.</text>
</comment>